<dbReference type="Proteomes" id="UP000245870">
    <property type="component" value="Unassembled WGS sequence"/>
</dbReference>
<accession>A0A2U0UNR9</accession>
<evidence type="ECO:0000313" key="1">
    <source>
        <dbReference type="EMBL" id="PVX59284.1"/>
    </source>
</evidence>
<protein>
    <submittedName>
        <fullName evidence="1">Uncharacterized protein</fullName>
    </submittedName>
</protein>
<dbReference type="EMBL" id="QENY01000001">
    <property type="protein sequence ID" value="PVX59284.1"/>
    <property type="molecule type" value="Genomic_DNA"/>
</dbReference>
<evidence type="ECO:0000313" key="2">
    <source>
        <dbReference type="Proteomes" id="UP000245870"/>
    </source>
</evidence>
<dbReference type="AlphaFoldDB" id="A0A2U0UNR9"/>
<comment type="caution">
    <text evidence="1">The sequence shown here is derived from an EMBL/GenBank/DDBJ whole genome shotgun (WGS) entry which is preliminary data.</text>
</comment>
<reference evidence="1 2" key="1">
    <citation type="submission" date="2018-05" db="EMBL/GenBank/DDBJ databases">
        <title>Genomic Encyclopedia of Type Strains, Phase IV (KMG-IV): sequencing the most valuable type-strain genomes for metagenomic binning, comparative biology and taxonomic classification.</title>
        <authorList>
            <person name="Goeker M."/>
        </authorList>
    </citation>
    <scope>NUCLEOTIDE SEQUENCE [LARGE SCALE GENOMIC DNA]</scope>
    <source>
        <strain evidence="1 2">DSM 100333</strain>
    </source>
</reference>
<proteinExistence type="predicted"/>
<gene>
    <name evidence="1" type="ORF">C7379_10152</name>
</gene>
<name>A0A2U0UNR9_9BACT</name>
<keyword evidence="2" id="KW-1185">Reference proteome</keyword>
<organism evidence="1 2">
    <name type="scientific">Hallella colorans</name>
    <dbReference type="NCBI Taxonomy" id="1703337"/>
    <lineage>
        <taxon>Bacteria</taxon>
        <taxon>Pseudomonadati</taxon>
        <taxon>Bacteroidota</taxon>
        <taxon>Bacteroidia</taxon>
        <taxon>Bacteroidales</taxon>
        <taxon>Prevotellaceae</taxon>
        <taxon>Hallella</taxon>
    </lineage>
</organism>
<sequence>MLIFRVFEKNLAMVWKYAIYERDFVREIRKIKPWLGQLLP</sequence>